<evidence type="ECO:0000256" key="2">
    <source>
        <dbReference type="ARBA" id="ARBA00004496"/>
    </source>
</evidence>
<feature type="region of interest" description="Disordered" evidence="10">
    <location>
        <begin position="105"/>
        <end position="231"/>
    </location>
</feature>
<dbReference type="InParanoid" id="A0A1Y1UH87"/>
<dbReference type="AlphaFoldDB" id="A0A1Y1UH87"/>
<dbReference type="EMBL" id="NBSH01000008">
    <property type="protein sequence ID" value="ORX36445.1"/>
    <property type="molecule type" value="Genomic_DNA"/>
</dbReference>
<protein>
    <recommendedName>
        <fullName evidence="11">LIM zinc-binding domain-containing protein</fullName>
    </recommendedName>
</protein>
<evidence type="ECO:0000256" key="3">
    <source>
        <dbReference type="ARBA" id="ARBA00022490"/>
    </source>
</evidence>
<keyword evidence="6 9" id="KW-0862">Zinc</keyword>
<keyword evidence="7" id="KW-0965">Cell junction</keyword>
<feature type="compositionally biased region" description="Polar residues" evidence="10">
    <location>
        <begin position="123"/>
        <end position="138"/>
    </location>
</feature>
<keyword evidence="3" id="KW-0963">Cytoplasm</keyword>
<dbReference type="SUPFAM" id="SSF57716">
    <property type="entry name" value="Glucocorticoid receptor-like (DNA-binding domain)"/>
    <property type="match status" value="4"/>
</dbReference>
<evidence type="ECO:0000256" key="7">
    <source>
        <dbReference type="ARBA" id="ARBA00022949"/>
    </source>
</evidence>
<feature type="domain" description="LIM zinc-binding" evidence="11">
    <location>
        <begin position="298"/>
        <end position="357"/>
    </location>
</feature>
<dbReference type="PROSITE" id="PS50023">
    <property type="entry name" value="LIM_DOMAIN_2"/>
    <property type="match status" value="2"/>
</dbReference>
<feature type="compositionally biased region" description="Pro residues" evidence="10">
    <location>
        <begin position="106"/>
        <end position="117"/>
    </location>
</feature>
<dbReference type="Proteomes" id="UP000193218">
    <property type="component" value="Unassembled WGS sequence"/>
</dbReference>
<dbReference type="PROSITE" id="PS00478">
    <property type="entry name" value="LIM_DOMAIN_1"/>
    <property type="match status" value="2"/>
</dbReference>
<dbReference type="CDD" id="cd08368">
    <property type="entry name" value="LIM"/>
    <property type="match status" value="3"/>
</dbReference>
<dbReference type="Gene3D" id="2.10.110.10">
    <property type="entry name" value="Cysteine Rich Protein"/>
    <property type="match status" value="3"/>
</dbReference>
<dbReference type="GO" id="GO:0003712">
    <property type="term" value="F:transcription coregulator activity"/>
    <property type="evidence" value="ECO:0007669"/>
    <property type="project" value="TreeGrafter"/>
</dbReference>
<dbReference type="OrthoDB" id="15567at2759"/>
<evidence type="ECO:0000256" key="8">
    <source>
        <dbReference type="ARBA" id="ARBA00023038"/>
    </source>
</evidence>
<dbReference type="PANTHER" id="PTHR24205:SF16">
    <property type="entry name" value="GH01042P-RELATED"/>
    <property type="match status" value="1"/>
</dbReference>
<dbReference type="GO" id="GO:0005737">
    <property type="term" value="C:cytoplasm"/>
    <property type="evidence" value="ECO:0007669"/>
    <property type="project" value="UniProtKB-SubCell"/>
</dbReference>
<dbReference type="FunFam" id="2.10.110.10:FF:000135">
    <property type="entry name" value="LIM domain-containing protein, putative"/>
    <property type="match status" value="1"/>
</dbReference>
<gene>
    <name evidence="12" type="ORF">BD324DRAFT_580570</name>
</gene>
<keyword evidence="5" id="KW-0677">Repeat</keyword>
<sequence length="511" mass="55810">MAGPSNTRNGYSLSHLERAISQQHSNIIPDTNNASYSSGVSHTPDGIIPIPAAQPRAPYEPPVFRTFLERKKERDRARFNGGGESAFATTGQDSARVVVQETTPAPIAPSRPLPSPVVKPSAFQASNATDERNWSPSTPGIIATVERSDTISSIRSLDRMGFSSPTKRPLPQPPVTVNGSRSLDRGNLGEKGQTSRWRMDRKQPSIVEEERGESPVPVSPTANPIASSQSPTVPAISIQIPIITLPDDDPPSPGRTGVILSGLPVISVSTEHSDEEKSPLSQSIALDMPTRVHPTQAILCAGCRQPIIGRIVNAMKQRWHPGCFKCDECGGLLEHVSSFEWEGKAYCHLDYHDASLHIRAFAHRCYHCKTPIVDSRFVTLNDPGLGERFYHELHFFCSECGDPFLDPSKSSAPGATGAEQEEEGETNPFVIHKGHPYCENCHIRLHKPKCKACQQPIPDVAVSAMGAKWHKECFVCSHCSSAFANNLFFPKDGQALCTSCYEALVIQQVQE</sequence>
<evidence type="ECO:0000313" key="12">
    <source>
        <dbReference type="EMBL" id="ORX36445.1"/>
    </source>
</evidence>
<dbReference type="SMART" id="SM00132">
    <property type="entry name" value="LIM"/>
    <property type="match status" value="3"/>
</dbReference>
<dbReference type="GO" id="GO:0030695">
    <property type="term" value="F:GTPase regulator activity"/>
    <property type="evidence" value="ECO:0007669"/>
    <property type="project" value="UniProtKB-ARBA"/>
</dbReference>
<evidence type="ECO:0000313" key="13">
    <source>
        <dbReference type="Proteomes" id="UP000193218"/>
    </source>
</evidence>
<evidence type="ECO:0000256" key="6">
    <source>
        <dbReference type="ARBA" id="ARBA00022833"/>
    </source>
</evidence>
<feature type="compositionally biased region" description="Basic and acidic residues" evidence="10">
    <location>
        <begin position="197"/>
        <end position="213"/>
    </location>
</feature>
<feature type="domain" description="LIM zinc-binding" evidence="11">
    <location>
        <begin position="448"/>
        <end position="507"/>
    </location>
</feature>
<dbReference type="Pfam" id="PF00412">
    <property type="entry name" value="LIM"/>
    <property type="match status" value="2"/>
</dbReference>
<dbReference type="GO" id="GO:0005634">
    <property type="term" value="C:nucleus"/>
    <property type="evidence" value="ECO:0007669"/>
    <property type="project" value="TreeGrafter"/>
</dbReference>
<dbReference type="InterPro" id="IPR001781">
    <property type="entry name" value="Znf_LIM"/>
</dbReference>
<evidence type="ECO:0000259" key="11">
    <source>
        <dbReference type="PROSITE" id="PS50023"/>
    </source>
</evidence>
<evidence type="ECO:0000256" key="10">
    <source>
        <dbReference type="SAM" id="MobiDB-lite"/>
    </source>
</evidence>
<dbReference type="PANTHER" id="PTHR24205">
    <property type="entry name" value="FOUR AND A HALF LIM DOMAINS PROTEIN"/>
    <property type="match status" value="1"/>
</dbReference>
<keyword evidence="13" id="KW-1185">Reference proteome</keyword>
<dbReference type="STRING" id="4999.A0A1Y1UH87"/>
<dbReference type="RefSeq" id="XP_021870546.1">
    <property type="nucleotide sequence ID" value="XM_022013445.1"/>
</dbReference>
<reference evidence="12 13" key="1">
    <citation type="submission" date="2017-03" db="EMBL/GenBank/DDBJ databases">
        <title>Widespread Adenine N6-methylation of Active Genes in Fungi.</title>
        <authorList>
            <consortium name="DOE Joint Genome Institute"/>
            <person name="Mondo S.J."/>
            <person name="Dannebaum R.O."/>
            <person name="Kuo R.C."/>
            <person name="Louie K.B."/>
            <person name="Bewick A.J."/>
            <person name="Labutti K."/>
            <person name="Haridas S."/>
            <person name="Kuo A."/>
            <person name="Salamov A."/>
            <person name="Ahrendt S.R."/>
            <person name="Lau R."/>
            <person name="Bowen B.P."/>
            <person name="Lipzen A."/>
            <person name="Sullivan W."/>
            <person name="Andreopoulos W.B."/>
            <person name="Clum A."/>
            <person name="Lindquist E."/>
            <person name="Daum C."/>
            <person name="Northen T.R."/>
            <person name="Ramamoorthy G."/>
            <person name="Schmitz R.J."/>
            <person name="Gryganskyi A."/>
            <person name="Culley D."/>
            <person name="Magnuson J."/>
            <person name="James T.Y."/>
            <person name="O'Malley M.A."/>
            <person name="Stajich J.E."/>
            <person name="Spatafora J.W."/>
            <person name="Visel A."/>
            <person name="Grigoriev I.V."/>
        </authorList>
    </citation>
    <scope>NUCLEOTIDE SEQUENCE [LARGE SCALE GENOMIC DNA]</scope>
    <source>
        <strain evidence="12 13">NRRL Y-17943</strain>
    </source>
</reference>
<comment type="caution">
    <text evidence="12">The sequence shown here is derived from an EMBL/GenBank/DDBJ whole genome shotgun (WGS) entry which is preliminary data.</text>
</comment>
<evidence type="ECO:0000256" key="5">
    <source>
        <dbReference type="ARBA" id="ARBA00022737"/>
    </source>
</evidence>
<comment type="subcellular location">
    <subcellularLocation>
        <location evidence="1">Cell junction</location>
    </subcellularLocation>
    <subcellularLocation>
        <location evidence="2">Cytoplasm</location>
    </subcellularLocation>
</comment>
<accession>A0A1Y1UH87</accession>
<dbReference type="GeneID" id="33555253"/>
<keyword evidence="8 9" id="KW-0440">LIM domain</keyword>
<feature type="compositionally biased region" description="Polar residues" evidence="10">
    <location>
        <begin position="220"/>
        <end position="231"/>
    </location>
</feature>
<evidence type="ECO:0000256" key="9">
    <source>
        <dbReference type="PROSITE-ProRule" id="PRU00125"/>
    </source>
</evidence>
<organism evidence="12 13">
    <name type="scientific">Kockovaella imperatae</name>
    <dbReference type="NCBI Taxonomy" id="4999"/>
    <lineage>
        <taxon>Eukaryota</taxon>
        <taxon>Fungi</taxon>
        <taxon>Dikarya</taxon>
        <taxon>Basidiomycota</taxon>
        <taxon>Agaricomycotina</taxon>
        <taxon>Tremellomycetes</taxon>
        <taxon>Tremellales</taxon>
        <taxon>Cuniculitremaceae</taxon>
        <taxon>Kockovaella</taxon>
    </lineage>
</organism>
<keyword evidence="4 9" id="KW-0479">Metal-binding</keyword>
<dbReference type="GO" id="GO:0046872">
    <property type="term" value="F:metal ion binding"/>
    <property type="evidence" value="ECO:0007669"/>
    <property type="project" value="UniProtKB-KW"/>
</dbReference>
<evidence type="ECO:0000256" key="4">
    <source>
        <dbReference type="ARBA" id="ARBA00022723"/>
    </source>
</evidence>
<evidence type="ECO:0000256" key="1">
    <source>
        <dbReference type="ARBA" id="ARBA00004282"/>
    </source>
</evidence>
<proteinExistence type="predicted"/>
<name>A0A1Y1UH87_9TREE</name>
<dbReference type="FunFam" id="2.10.110.10:FF:000008">
    <property type="entry name" value="Paxillin isoform 1"/>
    <property type="match status" value="1"/>
</dbReference>